<name>A0A0N4WDL1_HAEPC</name>
<keyword evidence="2" id="KW-1185">Reference proteome</keyword>
<dbReference type="WBParaSite" id="HPLM_0000867701-mRNA-1">
    <property type="protein sequence ID" value="HPLM_0000867701-mRNA-1"/>
    <property type="gene ID" value="HPLM_0000867701"/>
</dbReference>
<dbReference type="PANTHER" id="PTHR47331">
    <property type="entry name" value="PHD-TYPE DOMAIN-CONTAINING PROTEIN"/>
    <property type="match status" value="1"/>
</dbReference>
<sequence>MADVERASHKIRFEEDKRDATRSLGLEDTTKYPSRNIIRILQLTRIQFGANASPFLLSMSISIHCREKEEITANTFLVNVLIGAQTVDEGLRKNVFSKIGMNLREFMSNDEHVLESTPLKDRMEPTSDAVKLLGLRWNTHEDTLGVPIKSITKKVTTKRSALRAFASTFDPLGLLIPLFIKAKIFIQNIWIKKCLWDDPFDEAKRKHGDGILQLQGRVIQSLQAIQ</sequence>
<reference evidence="1 2" key="2">
    <citation type="submission" date="2018-11" db="EMBL/GenBank/DDBJ databases">
        <authorList>
            <consortium name="Pathogen Informatics"/>
        </authorList>
    </citation>
    <scope>NUCLEOTIDE SEQUENCE [LARGE SCALE GENOMIC DNA]</scope>
    <source>
        <strain evidence="1 2">MHpl1</strain>
    </source>
</reference>
<organism evidence="3">
    <name type="scientific">Haemonchus placei</name>
    <name type="common">Barber's pole worm</name>
    <dbReference type="NCBI Taxonomy" id="6290"/>
    <lineage>
        <taxon>Eukaryota</taxon>
        <taxon>Metazoa</taxon>
        <taxon>Ecdysozoa</taxon>
        <taxon>Nematoda</taxon>
        <taxon>Chromadorea</taxon>
        <taxon>Rhabditida</taxon>
        <taxon>Rhabditina</taxon>
        <taxon>Rhabditomorpha</taxon>
        <taxon>Strongyloidea</taxon>
        <taxon>Trichostrongylidae</taxon>
        <taxon>Haemonchus</taxon>
    </lineage>
</organism>
<evidence type="ECO:0000313" key="1">
    <source>
        <dbReference type="EMBL" id="VDO35511.1"/>
    </source>
</evidence>
<protein>
    <submittedName>
        <fullName evidence="3">Reverse transcriptase domain-containing protein</fullName>
    </submittedName>
</protein>
<dbReference type="Proteomes" id="UP000268014">
    <property type="component" value="Unassembled WGS sequence"/>
</dbReference>
<proteinExistence type="predicted"/>
<evidence type="ECO:0000313" key="2">
    <source>
        <dbReference type="Proteomes" id="UP000268014"/>
    </source>
</evidence>
<dbReference type="STRING" id="6290.A0A0N4WDL1"/>
<evidence type="ECO:0000313" key="3">
    <source>
        <dbReference type="WBParaSite" id="HPLM_0000867701-mRNA-1"/>
    </source>
</evidence>
<dbReference type="EMBL" id="UZAF01016908">
    <property type="protein sequence ID" value="VDO35511.1"/>
    <property type="molecule type" value="Genomic_DNA"/>
</dbReference>
<dbReference type="OrthoDB" id="5866170at2759"/>
<dbReference type="OMA" id="RWNTHED"/>
<reference evidence="3" key="1">
    <citation type="submission" date="2017-02" db="UniProtKB">
        <authorList>
            <consortium name="WormBaseParasite"/>
        </authorList>
    </citation>
    <scope>IDENTIFICATION</scope>
</reference>
<dbReference type="Pfam" id="PF05380">
    <property type="entry name" value="Peptidase_A17"/>
    <property type="match status" value="1"/>
</dbReference>
<dbReference type="AlphaFoldDB" id="A0A0N4WDL1"/>
<dbReference type="InterPro" id="IPR008042">
    <property type="entry name" value="Retrotrans_Pao"/>
</dbReference>
<accession>A0A0N4WDL1</accession>
<gene>
    <name evidence="1" type="ORF">HPLM_LOCUS8669</name>
</gene>